<dbReference type="AlphaFoldDB" id="A0A4Y2JZ91"/>
<evidence type="ECO:0000313" key="1">
    <source>
        <dbReference type="EMBL" id="GBM94838.1"/>
    </source>
</evidence>
<keyword evidence="2" id="KW-1185">Reference proteome</keyword>
<dbReference type="EMBL" id="BGPR01112356">
    <property type="protein sequence ID" value="GBM94838.1"/>
    <property type="molecule type" value="Genomic_DNA"/>
</dbReference>
<dbReference type="Proteomes" id="UP000499080">
    <property type="component" value="Unassembled WGS sequence"/>
</dbReference>
<proteinExistence type="predicted"/>
<comment type="caution">
    <text evidence="1">The sequence shown here is derived from an EMBL/GenBank/DDBJ whole genome shotgun (WGS) entry which is preliminary data.</text>
</comment>
<protein>
    <submittedName>
        <fullName evidence="1">Uncharacterized protein</fullName>
    </submittedName>
</protein>
<gene>
    <name evidence="1" type="ORF">AVEN_85741_1</name>
</gene>
<sequence>MSRLDESRWKKHGERYSTVITHDRGLITTPAVIDARSGTMLFAARVDIDIYDASGKIVHIAGKSEFPMFRRKRQYKHRNGDDCVTSTFSDASKIGTVLIQSIVIFIKLELEILTNLHVLDLPESEKHNFGIMSVCEHDSTKTF</sequence>
<organism evidence="1 2">
    <name type="scientific">Araneus ventricosus</name>
    <name type="common">Orbweaver spider</name>
    <name type="synonym">Epeira ventricosa</name>
    <dbReference type="NCBI Taxonomy" id="182803"/>
    <lineage>
        <taxon>Eukaryota</taxon>
        <taxon>Metazoa</taxon>
        <taxon>Ecdysozoa</taxon>
        <taxon>Arthropoda</taxon>
        <taxon>Chelicerata</taxon>
        <taxon>Arachnida</taxon>
        <taxon>Araneae</taxon>
        <taxon>Araneomorphae</taxon>
        <taxon>Entelegynae</taxon>
        <taxon>Araneoidea</taxon>
        <taxon>Araneidae</taxon>
        <taxon>Araneus</taxon>
    </lineage>
</organism>
<evidence type="ECO:0000313" key="2">
    <source>
        <dbReference type="Proteomes" id="UP000499080"/>
    </source>
</evidence>
<accession>A0A4Y2JZ91</accession>
<name>A0A4Y2JZ91_ARAVE</name>
<reference evidence="1 2" key="1">
    <citation type="journal article" date="2019" name="Sci. Rep.">
        <title>Orb-weaving spider Araneus ventricosus genome elucidates the spidroin gene catalogue.</title>
        <authorList>
            <person name="Kono N."/>
            <person name="Nakamura H."/>
            <person name="Ohtoshi R."/>
            <person name="Moran D.A.P."/>
            <person name="Shinohara A."/>
            <person name="Yoshida Y."/>
            <person name="Fujiwara M."/>
            <person name="Mori M."/>
            <person name="Tomita M."/>
            <person name="Arakawa K."/>
        </authorList>
    </citation>
    <scope>NUCLEOTIDE SEQUENCE [LARGE SCALE GENOMIC DNA]</scope>
</reference>
<dbReference type="OrthoDB" id="1046782at2759"/>